<dbReference type="InterPro" id="IPR000536">
    <property type="entry name" value="Nucl_hrmn_rcpt_lig-bd"/>
</dbReference>
<name>A0AAR5Q5B5_DENPD</name>
<dbReference type="InterPro" id="IPR035500">
    <property type="entry name" value="NHR-like_dom_sf"/>
</dbReference>
<keyword evidence="9 10" id="KW-0539">Nucleus</keyword>
<organism evidence="13 14">
    <name type="scientific">Dendroctonus ponderosae</name>
    <name type="common">Mountain pine beetle</name>
    <dbReference type="NCBI Taxonomy" id="77166"/>
    <lineage>
        <taxon>Eukaryota</taxon>
        <taxon>Metazoa</taxon>
        <taxon>Ecdysozoa</taxon>
        <taxon>Arthropoda</taxon>
        <taxon>Hexapoda</taxon>
        <taxon>Insecta</taxon>
        <taxon>Pterygota</taxon>
        <taxon>Neoptera</taxon>
        <taxon>Endopterygota</taxon>
        <taxon>Coleoptera</taxon>
        <taxon>Polyphaga</taxon>
        <taxon>Cucujiformia</taxon>
        <taxon>Curculionidae</taxon>
        <taxon>Scolytinae</taxon>
        <taxon>Dendroctonus</taxon>
    </lineage>
</organism>
<dbReference type="InterPro" id="IPR050274">
    <property type="entry name" value="Nuclear_hormone_rcpt_NR2"/>
</dbReference>
<gene>
    <name evidence="13" type="primary">109543220</name>
</gene>
<dbReference type="PRINTS" id="PR00398">
    <property type="entry name" value="STRDHORMONER"/>
</dbReference>
<evidence type="ECO:0000256" key="3">
    <source>
        <dbReference type="ARBA" id="ARBA00022771"/>
    </source>
</evidence>
<reference evidence="14" key="1">
    <citation type="journal article" date="2013" name="Genome Biol.">
        <title>Draft genome of the mountain pine beetle, Dendroctonus ponderosae Hopkins, a major forest pest.</title>
        <authorList>
            <person name="Keeling C.I."/>
            <person name="Yuen M.M."/>
            <person name="Liao N.Y."/>
            <person name="Docking T.R."/>
            <person name="Chan S.K."/>
            <person name="Taylor G.A."/>
            <person name="Palmquist D.L."/>
            <person name="Jackman S.D."/>
            <person name="Nguyen A."/>
            <person name="Li M."/>
            <person name="Henderson H."/>
            <person name="Janes J.K."/>
            <person name="Zhao Y."/>
            <person name="Pandoh P."/>
            <person name="Moore R."/>
            <person name="Sperling F.A."/>
            <person name="Huber D.P."/>
            <person name="Birol I."/>
            <person name="Jones S.J."/>
            <person name="Bohlmann J."/>
        </authorList>
    </citation>
    <scope>NUCLEOTIDE SEQUENCE</scope>
</reference>
<dbReference type="InterPro" id="IPR013088">
    <property type="entry name" value="Znf_NHR/GATA"/>
</dbReference>
<keyword evidence="4 10" id="KW-0862">Zinc</keyword>
<dbReference type="SUPFAM" id="SSF48508">
    <property type="entry name" value="Nuclear receptor ligand-binding domain"/>
    <property type="match status" value="1"/>
</dbReference>
<dbReference type="GO" id="GO:0005634">
    <property type="term" value="C:nucleus"/>
    <property type="evidence" value="ECO:0007669"/>
    <property type="project" value="UniProtKB-SubCell"/>
</dbReference>
<proteinExistence type="inferred from homology"/>
<keyword evidence="7 10" id="KW-0804">Transcription</keyword>
<evidence type="ECO:0000256" key="8">
    <source>
        <dbReference type="ARBA" id="ARBA00023170"/>
    </source>
</evidence>
<dbReference type="SUPFAM" id="SSF57716">
    <property type="entry name" value="Glucocorticoid receptor-like (DNA-binding domain)"/>
    <property type="match status" value="1"/>
</dbReference>
<dbReference type="GO" id="GO:0032502">
    <property type="term" value="P:developmental process"/>
    <property type="evidence" value="ECO:0007669"/>
    <property type="project" value="UniProtKB-ARBA"/>
</dbReference>
<dbReference type="PROSITE" id="PS51843">
    <property type="entry name" value="NR_LBD"/>
    <property type="match status" value="1"/>
</dbReference>
<dbReference type="FunFam" id="3.30.50.10:FF:000019">
    <property type="entry name" value="Nuclear receptor subfamily 2 group E member"/>
    <property type="match status" value="1"/>
</dbReference>
<evidence type="ECO:0000313" key="13">
    <source>
        <dbReference type="EnsemblMetazoa" id="XP_019768370.1"/>
    </source>
</evidence>
<feature type="domain" description="Nuclear receptor" evidence="11">
    <location>
        <begin position="18"/>
        <end position="95"/>
    </location>
</feature>
<dbReference type="PROSITE" id="PS51030">
    <property type="entry name" value="NUCLEAR_REC_DBD_2"/>
    <property type="match status" value="1"/>
</dbReference>
<dbReference type="PROSITE" id="PS00031">
    <property type="entry name" value="NUCLEAR_REC_DBD_1"/>
    <property type="match status" value="1"/>
</dbReference>
<evidence type="ECO:0000256" key="10">
    <source>
        <dbReference type="RuleBase" id="RU004334"/>
    </source>
</evidence>
<reference evidence="13" key="2">
    <citation type="submission" date="2024-08" db="UniProtKB">
        <authorList>
            <consortium name="EnsemblMetazoa"/>
        </authorList>
    </citation>
    <scope>IDENTIFICATION</scope>
</reference>
<dbReference type="Pfam" id="PF00105">
    <property type="entry name" value="zf-C4"/>
    <property type="match status" value="1"/>
</dbReference>
<evidence type="ECO:0000256" key="9">
    <source>
        <dbReference type="ARBA" id="ARBA00023242"/>
    </source>
</evidence>
<protein>
    <recommendedName>
        <fullName evidence="15">Tailless</fullName>
    </recommendedName>
</protein>
<evidence type="ECO:0000256" key="6">
    <source>
        <dbReference type="ARBA" id="ARBA00023125"/>
    </source>
</evidence>
<keyword evidence="14" id="KW-1185">Reference proteome</keyword>
<evidence type="ECO:0000259" key="11">
    <source>
        <dbReference type="PROSITE" id="PS51030"/>
    </source>
</evidence>
<sequence>MLQLTAPNTSNSNSRILDIPCKVCQDNSSGKHYNIFACDGCAGFFKRSIRRDRKYVCKSKIPGSCKIDKAHRNQCRACRLQKCQDAGMNKEAVQHERGPRNSTIRKAMSSYMDQHRSAIFDGHHPFGAAPSGMPAMSNAAYGSLLNISRVPFPPPSSMEGSVMPLMQPFLPPLSVIPRVAAPSLHARSPSIPAALPMSPDEICESAANLLFLDLKWAETIPHFASLSRNDQLLMLESNWKDLFIFGVIQYLPVMDLTVLIERSDAFKSEKAAEFVKHVQEYQELVLRAKELSLDPNEFFYLRLVAFFRAGHTSRDITKKLEDEQFVQAFASSAQTSLIKYVVITRPDDQLRISKIFQLLSKIQLIPPDVMTALFFQAYVGKIPIADIIKNMYVKGKVKLETSL</sequence>
<evidence type="ECO:0008006" key="15">
    <source>
        <dbReference type="Google" id="ProtNLM"/>
    </source>
</evidence>
<dbReference type="InterPro" id="IPR001628">
    <property type="entry name" value="Znf_hrmn_rcpt"/>
</dbReference>
<evidence type="ECO:0000259" key="12">
    <source>
        <dbReference type="PROSITE" id="PS51843"/>
    </source>
</evidence>
<keyword evidence="5 10" id="KW-0805">Transcription regulation</keyword>
<dbReference type="GO" id="GO:0000122">
    <property type="term" value="P:negative regulation of transcription by RNA polymerase II"/>
    <property type="evidence" value="ECO:0007669"/>
    <property type="project" value="UniProtKB-ARBA"/>
</dbReference>
<comment type="subcellular location">
    <subcellularLocation>
        <location evidence="1 10">Nucleus</location>
    </subcellularLocation>
</comment>
<keyword evidence="8 10" id="KW-0675">Receptor</keyword>
<dbReference type="SMART" id="SM00399">
    <property type="entry name" value="ZnF_C4"/>
    <property type="match status" value="1"/>
</dbReference>
<evidence type="ECO:0000313" key="14">
    <source>
        <dbReference type="Proteomes" id="UP000019118"/>
    </source>
</evidence>
<keyword evidence="2 10" id="KW-0479">Metal-binding</keyword>
<dbReference type="Gene3D" id="1.10.565.10">
    <property type="entry name" value="Retinoid X Receptor"/>
    <property type="match status" value="1"/>
</dbReference>
<dbReference type="PANTHER" id="PTHR24083">
    <property type="entry name" value="NUCLEAR HORMONE RECEPTOR"/>
    <property type="match status" value="1"/>
</dbReference>
<dbReference type="AlphaFoldDB" id="A0AAR5Q5B5"/>
<evidence type="ECO:0000256" key="5">
    <source>
        <dbReference type="ARBA" id="ARBA00023015"/>
    </source>
</evidence>
<keyword evidence="6 10" id="KW-0238">DNA-binding</keyword>
<dbReference type="InterPro" id="IPR001723">
    <property type="entry name" value="Nuclear_hrmn_rcpt"/>
</dbReference>
<dbReference type="SMART" id="SM00430">
    <property type="entry name" value="HOLI"/>
    <property type="match status" value="1"/>
</dbReference>
<feature type="domain" description="NR LBD" evidence="12">
    <location>
        <begin position="164"/>
        <end position="395"/>
    </location>
</feature>
<evidence type="ECO:0000256" key="4">
    <source>
        <dbReference type="ARBA" id="ARBA00022833"/>
    </source>
</evidence>
<comment type="similarity">
    <text evidence="10">Belongs to the nuclear hormone receptor family.</text>
</comment>
<dbReference type="Proteomes" id="UP000019118">
    <property type="component" value="Unassembled WGS sequence"/>
</dbReference>
<dbReference type="Gene3D" id="3.30.50.10">
    <property type="entry name" value="Erythroid Transcription Factor GATA-1, subunit A"/>
    <property type="match status" value="1"/>
</dbReference>
<evidence type="ECO:0000256" key="1">
    <source>
        <dbReference type="ARBA" id="ARBA00004123"/>
    </source>
</evidence>
<dbReference type="GO" id="GO:0043565">
    <property type="term" value="F:sequence-specific DNA binding"/>
    <property type="evidence" value="ECO:0007669"/>
    <property type="project" value="InterPro"/>
</dbReference>
<evidence type="ECO:0000256" key="2">
    <source>
        <dbReference type="ARBA" id="ARBA00022723"/>
    </source>
</evidence>
<dbReference type="GO" id="GO:0003700">
    <property type="term" value="F:DNA-binding transcription factor activity"/>
    <property type="evidence" value="ECO:0007669"/>
    <property type="project" value="InterPro"/>
</dbReference>
<dbReference type="EnsemblMetazoa" id="XM_019912811.1">
    <property type="protein sequence ID" value="XP_019768370.1"/>
    <property type="gene ID" value="LOC109543220"/>
</dbReference>
<dbReference type="CDD" id="cd07163">
    <property type="entry name" value="NR_DBD_TLX"/>
    <property type="match status" value="1"/>
</dbReference>
<dbReference type="GO" id="GO:0008270">
    <property type="term" value="F:zinc ion binding"/>
    <property type="evidence" value="ECO:0007669"/>
    <property type="project" value="UniProtKB-KW"/>
</dbReference>
<dbReference type="Pfam" id="PF00104">
    <property type="entry name" value="Hormone_recep"/>
    <property type="match status" value="1"/>
</dbReference>
<keyword evidence="3 10" id="KW-0863">Zinc-finger</keyword>
<evidence type="ECO:0000256" key="7">
    <source>
        <dbReference type="ARBA" id="ARBA00023163"/>
    </source>
</evidence>
<dbReference type="PRINTS" id="PR00047">
    <property type="entry name" value="STROIDFINGER"/>
</dbReference>
<accession>A0AAR5Q5B5</accession>